<dbReference type="PANTHER" id="PTHR38432">
    <property type="entry name" value="TELA-LIKE PROTEIN SAOUHSC_01408"/>
    <property type="match status" value="1"/>
</dbReference>
<dbReference type="EMBL" id="VIFM01000813">
    <property type="protein sequence ID" value="TQF08298.1"/>
    <property type="molecule type" value="Genomic_DNA"/>
</dbReference>
<gene>
    <name evidence="2" type="ORF">FJV41_50690</name>
</gene>
<accession>A0A540WH43</accession>
<organism evidence="2 3">
    <name type="scientific">Myxococcus llanfairpwllgwyngyllgogerychwyrndrobwllllantysiliogogogochensis</name>
    <dbReference type="NCBI Taxonomy" id="2590453"/>
    <lineage>
        <taxon>Bacteria</taxon>
        <taxon>Pseudomonadati</taxon>
        <taxon>Myxococcota</taxon>
        <taxon>Myxococcia</taxon>
        <taxon>Myxococcales</taxon>
        <taxon>Cystobacterineae</taxon>
        <taxon>Myxococcaceae</taxon>
        <taxon>Myxococcus</taxon>
    </lineage>
</organism>
<comment type="caution">
    <text evidence="2">The sequence shown here is derived from an EMBL/GenBank/DDBJ whole genome shotgun (WGS) entry which is preliminary data.</text>
</comment>
<evidence type="ECO:0000313" key="2">
    <source>
        <dbReference type="EMBL" id="TQF08298.1"/>
    </source>
</evidence>
<evidence type="ECO:0000256" key="1">
    <source>
        <dbReference type="ARBA" id="ARBA00005541"/>
    </source>
</evidence>
<dbReference type="Proteomes" id="UP000315369">
    <property type="component" value="Unassembled WGS sequence"/>
</dbReference>
<comment type="similarity">
    <text evidence="1">Belongs to the TelA family.</text>
</comment>
<dbReference type="InterPro" id="IPR008863">
    <property type="entry name" value="Toxic_anion-R_TelA"/>
</dbReference>
<dbReference type="Pfam" id="PF05816">
    <property type="entry name" value="TelA"/>
    <property type="match status" value="1"/>
</dbReference>
<protein>
    <submittedName>
        <fullName evidence="2">Toxic anion resistance protein</fullName>
    </submittedName>
</protein>
<keyword evidence="3" id="KW-1185">Reference proteome</keyword>
<feature type="non-terminal residue" evidence="2">
    <location>
        <position position="1"/>
    </location>
</feature>
<proteinExistence type="inferred from homology"/>
<dbReference type="RefSeq" id="WP_181791605.1">
    <property type="nucleotide sequence ID" value="NZ_VIFM01000813.1"/>
</dbReference>
<sequence length="143" mass="16087">DFDVAFDAVSDEHRLLGIHIAAARIGLQAMLQRAEGMRSAIGTDPMQLQRLSDLETMAANLDKRIGDLVALQQSALQTLPMIRMMQANNQSLVDKFHTIQEISIPSWKRQFTLQLTLNEQRNGVQLAEAIDDATNTFLRRNVE</sequence>
<dbReference type="AlphaFoldDB" id="A0A540WH43"/>
<feature type="non-terminal residue" evidence="2">
    <location>
        <position position="143"/>
    </location>
</feature>
<name>A0A540WH43_9BACT</name>
<dbReference type="PANTHER" id="PTHR38432:SF1">
    <property type="entry name" value="TELA-LIKE PROTEIN SAOUHSC_01408"/>
    <property type="match status" value="1"/>
</dbReference>
<reference evidence="2 3" key="1">
    <citation type="submission" date="2019-06" db="EMBL/GenBank/DDBJ databases">
        <authorList>
            <person name="Livingstone P."/>
            <person name="Whitworth D."/>
        </authorList>
    </citation>
    <scope>NUCLEOTIDE SEQUENCE [LARGE SCALE GENOMIC DNA]</scope>
    <source>
        <strain evidence="2 3">AM401</strain>
    </source>
</reference>
<evidence type="ECO:0000313" key="3">
    <source>
        <dbReference type="Proteomes" id="UP000315369"/>
    </source>
</evidence>